<name>A0A2M8GKR8_9BACT</name>
<dbReference type="Proteomes" id="UP000228960">
    <property type="component" value="Unassembled WGS sequence"/>
</dbReference>
<sequence length="73" mass="8327">MENVKIAIDINISQAKERFFEVYANIPFGFRGGIILVLDDEPITWHSARIEIQSDTKLGQRILEQLVTLGILK</sequence>
<reference evidence="2" key="1">
    <citation type="submission" date="2017-09" db="EMBL/GenBank/DDBJ databases">
        <title>Depth-based differentiation of microbial function through sediment-hosted aquifers and enrichment of novel symbionts in the deep terrestrial subsurface.</title>
        <authorList>
            <person name="Probst A.J."/>
            <person name="Ladd B."/>
            <person name="Jarett J.K."/>
            <person name="Geller-Mcgrath D.E."/>
            <person name="Sieber C.M.K."/>
            <person name="Emerson J.B."/>
            <person name="Anantharaman K."/>
            <person name="Thomas B.C."/>
            <person name="Malmstrom R."/>
            <person name="Stieglmeier M."/>
            <person name="Klingl A."/>
            <person name="Woyke T."/>
            <person name="Ryan C.M."/>
            <person name="Banfield J.F."/>
        </authorList>
    </citation>
    <scope>NUCLEOTIDE SEQUENCE [LARGE SCALE GENOMIC DNA]</scope>
</reference>
<dbReference type="EMBL" id="PFQM01000006">
    <property type="protein sequence ID" value="PJC81145.1"/>
    <property type="molecule type" value="Genomic_DNA"/>
</dbReference>
<proteinExistence type="predicted"/>
<accession>A0A2M8GKR8</accession>
<comment type="caution">
    <text evidence="1">The sequence shown here is derived from an EMBL/GenBank/DDBJ whole genome shotgun (WGS) entry which is preliminary data.</text>
</comment>
<evidence type="ECO:0000313" key="2">
    <source>
        <dbReference type="Proteomes" id="UP000228960"/>
    </source>
</evidence>
<gene>
    <name evidence="1" type="ORF">CO009_00215</name>
</gene>
<evidence type="ECO:0000313" key="1">
    <source>
        <dbReference type="EMBL" id="PJC81145.1"/>
    </source>
</evidence>
<protein>
    <submittedName>
        <fullName evidence="1">Uncharacterized protein</fullName>
    </submittedName>
</protein>
<organism evidence="1 2">
    <name type="scientific">Candidatus Shapirobacteria bacterium CG_4_8_14_3_um_filter_35_11</name>
    <dbReference type="NCBI Taxonomy" id="1974874"/>
    <lineage>
        <taxon>Bacteria</taxon>
        <taxon>Candidatus Shapironibacteriota</taxon>
    </lineage>
</organism>
<dbReference type="AlphaFoldDB" id="A0A2M8GKR8"/>